<comment type="caution">
    <text evidence="1">The sequence shown here is derived from an EMBL/GenBank/DDBJ whole genome shotgun (WGS) entry which is preliminary data.</text>
</comment>
<protein>
    <submittedName>
        <fullName evidence="1">Uncharacterized protein</fullName>
    </submittedName>
</protein>
<keyword evidence="2" id="KW-1185">Reference proteome</keyword>
<dbReference type="Proteomes" id="UP000324222">
    <property type="component" value="Unassembled WGS sequence"/>
</dbReference>
<sequence>MYRWFDQRCSTVVSAVEWSVVRQMEAWCGLARRAAGNRCGIQHSALASLISVDICTASSFVILVVRGLSAVSGTKYSVCLHLPLDSR</sequence>
<accession>A0A5B7K5X9</accession>
<reference evidence="1 2" key="1">
    <citation type="submission" date="2019-05" db="EMBL/GenBank/DDBJ databases">
        <title>Another draft genome of Portunus trituberculatus and its Hox gene families provides insights of decapod evolution.</title>
        <authorList>
            <person name="Jeong J.-H."/>
            <person name="Song I."/>
            <person name="Kim S."/>
            <person name="Choi T."/>
            <person name="Kim D."/>
            <person name="Ryu S."/>
            <person name="Kim W."/>
        </authorList>
    </citation>
    <scope>NUCLEOTIDE SEQUENCE [LARGE SCALE GENOMIC DNA]</scope>
    <source>
        <tissue evidence="1">Muscle</tissue>
    </source>
</reference>
<name>A0A5B7K5X9_PORTR</name>
<proteinExistence type="predicted"/>
<dbReference type="AlphaFoldDB" id="A0A5B7K5X9"/>
<dbReference type="EMBL" id="VSRR010123545">
    <property type="protein sequence ID" value="MPD00579.1"/>
    <property type="molecule type" value="Genomic_DNA"/>
</dbReference>
<gene>
    <name evidence="1" type="ORF">E2C01_096060</name>
</gene>
<evidence type="ECO:0000313" key="2">
    <source>
        <dbReference type="Proteomes" id="UP000324222"/>
    </source>
</evidence>
<organism evidence="1 2">
    <name type="scientific">Portunus trituberculatus</name>
    <name type="common">Swimming crab</name>
    <name type="synonym">Neptunus trituberculatus</name>
    <dbReference type="NCBI Taxonomy" id="210409"/>
    <lineage>
        <taxon>Eukaryota</taxon>
        <taxon>Metazoa</taxon>
        <taxon>Ecdysozoa</taxon>
        <taxon>Arthropoda</taxon>
        <taxon>Crustacea</taxon>
        <taxon>Multicrustacea</taxon>
        <taxon>Malacostraca</taxon>
        <taxon>Eumalacostraca</taxon>
        <taxon>Eucarida</taxon>
        <taxon>Decapoda</taxon>
        <taxon>Pleocyemata</taxon>
        <taxon>Brachyura</taxon>
        <taxon>Eubrachyura</taxon>
        <taxon>Portunoidea</taxon>
        <taxon>Portunidae</taxon>
        <taxon>Portuninae</taxon>
        <taxon>Portunus</taxon>
    </lineage>
</organism>
<evidence type="ECO:0000313" key="1">
    <source>
        <dbReference type="EMBL" id="MPD00579.1"/>
    </source>
</evidence>